<organism evidence="9 10">
    <name type="scientific">Schizopora paradoxa</name>
    <dbReference type="NCBI Taxonomy" id="27342"/>
    <lineage>
        <taxon>Eukaryota</taxon>
        <taxon>Fungi</taxon>
        <taxon>Dikarya</taxon>
        <taxon>Basidiomycota</taxon>
        <taxon>Agaricomycotina</taxon>
        <taxon>Agaricomycetes</taxon>
        <taxon>Hymenochaetales</taxon>
        <taxon>Schizoporaceae</taxon>
        <taxon>Schizopora</taxon>
    </lineage>
</organism>
<dbReference type="GO" id="GO:0005507">
    <property type="term" value="F:copper ion binding"/>
    <property type="evidence" value="ECO:0007669"/>
    <property type="project" value="InterPro"/>
</dbReference>
<dbReference type="InterPro" id="IPR001083">
    <property type="entry name" value="Cu_fist_DNA-bd_dom"/>
</dbReference>
<dbReference type="EMBL" id="KQ085921">
    <property type="protein sequence ID" value="KLO16043.1"/>
    <property type="molecule type" value="Genomic_DNA"/>
</dbReference>
<dbReference type="PROSITE" id="PS00463">
    <property type="entry name" value="ZN2_CY6_FUNGAL_1"/>
    <property type="match status" value="1"/>
</dbReference>
<dbReference type="GO" id="GO:0003677">
    <property type="term" value="F:DNA binding"/>
    <property type="evidence" value="ECO:0007669"/>
    <property type="project" value="InterPro"/>
</dbReference>
<feature type="compositionally biased region" description="Low complexity" evidence="6">
    <location>
        <begin position="98"/>
        <end position="109"/>
    </location>
</feature>
<dbReference type="PROSITE" id="PS50073">
    <property type="entry name" value="COPPER_FIST_2"/>
    <property type="match status" value="1"/>
</dbReference>
<dbReference type="PANTHER" id="PTHR47338">
    <property type="entry name" value="ZN(II)2CYS6 TRANSCRIPTION FACTOR (EUROFUNG)-RELATED"/>
    <property type="match status" value="1"/>
</dbReference>
<dbReference type="Pfam" id="PF00172">
    <property type="entry name" value="Zn_clus"/>
    <property type="match status" value="1"/>
</dbReference>
<dbReference type="CDD" id="cd00067">
    <property type="entry name" value="GAL4"/>
    <property type="match status" value="1"/>
</dbReference>
<dbReference type="SMART" id="SM00066">
    <property type="entry name" value="GAL4"/>
    <property type="match status" value="1"/>
</dbReference>
<reference evidence="9 10" key="1">
    <citation type="submission" date="2015-04" db="EMBL/GenBank/DDBJ databases">
        <title>Complete genome sequence of Schizopora paradoxa KUC8140, a cosmopolitan wood degrader in East Asia.</title>
        <authorList>
            <consortium name="DOE Joint Genome Institute"/>
            <person name="Min B."/>
            <person name="Park H."/>
            <person name="Jang Y."/>
            <person name="Kim J.-J."/>
            <person name="Kim K.H."/>
            <person name="Pangilinan J."/>
            <person name="Lipzen A."/>
            <person name="Riley R."/>
            <person name="Grigoriev I.V."/>
            <person name="Spatafora J.W."/>
            <person name="Choi I.-G."/>
        </authorList>
    </citation>
    <scope>NUCLEOTIDE SEQUENCE [LARGE SCALE GENOMIC DNA]</scope>
    <source>
        <strain evidence="9 10">KUC8140</strain>
    </source>
</reference>
<feature type="domain" description="Zn(2)-C6 fungal-type" evidence="7">
    <location>
        <begin position="21"/>
        <end position="53"/>
    </location>
</feature>
<dbReference type="STRING" id="27342.A0A0H2S2R6"/>
<keyword evidence="4" id="KW-0804">Transcription</keyword>
<dbReference type="GO" id="GO:0000981">
    <property type="term" value="F:DNA-binding transcription factor activity, RNA polymerase II-specific"/>
    <property type="evidence" value="ECO:0007669"/>
    <property type="project" value="InterPro"/>
</dbReference>
<evidence type="ECO:0000259" key="8">
    <source>
        <dbReference type="PROSITE" id="PS50073"/>
    </source>
</evidence>
<dbReference type="Pfam" id="PF04082">
    <property type="entry name" value="Fungal_trans"/>
    <property type="match status" value="1"/>
</dbReference>
<dbReference type="GO" id="GO:0005634">
    <property type="term" value="C:nucleus"/>
    <property type="evidence" value="ECO:0007669"/>
    <property type="project" value="UniProtKB-SubCell"/>
</dbReference>
<dbReference type="PROSITE" id="PS50048">
    <property type="entry name" value="ZN2_CY6_FUNGAL_2"/>
    <property type="match status" value="1"/>
</dbReference>
<gene>
    <name evidence="9" type="ORF">SCHPADRAFT_233166</name>
</gene>
<dbReference type="InterPro" id="IPR036864">
    <property type="entry name" value="Zn2-C6_fun-type_DNA-bd_sf"/>
</dbReference>
<dbReference type="InterPro" id="IPR007219">
    <property type="entry name" value="XnlR_reg_dom"/>
</dbReference>
<dbReference type="CDD" id="cd12148">
    <property type="entry name" value="fungal_TF_MHR"/>
    <property type="match status" value="1"/>
</dbReference>
<keyword evidence="3" id="KW-0805">Transcription regulation</keyword>
<keyword evidence="2" id="KW-0479">Metal-binding</keyword>
<evidence type="ECO:0000313" key="9">
    <source>
        <dbReference type="EMBL" id="KLO16043.1"/>
    </source>
</evidence>
<keyword evidence="10" id="KW-1185">Reference proteome</keyword>
<feature type="compositionally biased region" description="Low complexity" evidence="6">
    <location>
        <begin position="116"/>
        <end position="139"/>
    </location>
</feature>
<evidence type="ECO:0000313" key="10">
    <source>
        <dbReference type="Proteomes" id="UP000053477"/>
    </source>
</evidence>
<name>A0A0H2S2R6_9AGAM</name>
<evidence type="ECO:0000256" key="6">
    <source>
        <dbReference type="SAM" id="MobiDB-lite"/>
    </source>
</evidence>
<dbReference type="SUPFAM" id="SSF57701">
    <property type="entry name" value="Zn2/Cys6 DNA-binding domain"/>
    <property type="match status" value="1"/>
</dbReference>
<dbReference type="AlphaFoldDB" id="A0A0H2S2R6"/>
<accession>A0A0H2S2R6</accession>
<dbReference type="GO" id="GO:0006351">
    <property type="term" value="P:DNA-templated transcription"/>
    <property type="evidence" value="ECO:0007669"/>
    <property type="project" value="InterPro"/>
</dbReference>
<evidence type="ECO:0000256" key="4">
    <source>
        <dbReference type="ARBA" id="ARBA00023163"/>
    </source>
</evidence>
<evidence type="ECO:0008006" key="11">
    <source>
        <dbReference type="Google" id="ProtNLM"/>
    </source>
</evidence>
<evidence type="ECO:0000256" key="5">
    <source>
        <dbReference type="ARBA" id="ARBA00023242"/>
    </source>
</evidence>
<evidence type="ECO:0000256" key="1">
    <source>
        <dbReference type="ARBA" id="ARBA00004123"/>
    </source>
</evidence>
<comment type="subcellular location">
    <subcellularLocation>
        <location evidence="1">Nucleus</location>
    </subcellularLocation>
</comment>
<dbReference type="PANTHER" id="PTHR47338:SF29">
    <property type="entry name" value="ZN(2)-C6 FUNGAL-TYPE DOMAIN-CONTAINING PROTEIN"/>
    <property type="match status" value="1"/>
</dbReference>
<keyword evidence="5" id="KW-0539">Nucleus</keyword>
<evidence type="ECO:0000256" key="3">
    <source>
        <dbReference type="ARBA" id="ARBA00023015"/>
    </source>
</evidence>
<sequence>MAQTTPESASSSQSTLARGKACLRCRKRKMRCDGAKPACGQCVKAHKPDACQYDDGKGKTRTQALREKIARLEEEIAHLRDPENPAAPSIILHDPHASSSSGTSGIGRSFAHTRHSSGASTSSSSPPLGSPSSSSVGLSTAGSPYGSFDAMGSPSPGFVPTRTVSPAMLHSQDDVPHEILQGLLEIVILHRDQCGLAMHVERLRSSLSMVTMGLSNAVNSYFGDQQAQRPCHPVLSNAIYLWASFLSRPGPLSFNEQMFLSRTQSALVDALNVSQHQPQSSPRILQQDISRAATLSPPSFAHTTQGSTIASAPVVVDTIQAAVLLSRYFFAIARLHEASYYSNAAASLAIQSGLHQINSSLAIAVSQQRQQSPAFAGLSAVYSSALRLPPPQDGVELGERINLFWQVFVLDRLLSVALQRSPTIVDDDSVETKIDTPWPEDVGEYEQMSTDSVQGDRTLQTFFLQQGQPSGTPGGFSALALRAKASALYGAATHVSTNLGLRRTDPTSSSGSGNPAQDFQNVETTIARFVSTLLPIHQLGAGLPDEDRRSYVVTHTLAHAAYIQLHLRFAREGDVPSIEKCVRSARGAAQLVRHLLDSDYDYLDPTFGACWSVVASVFGLEKVRAAVSWQSQQTGKPEQQPELDLIVLAMTRLSSRFPIMELLVTKVFEGTSFS</sequence>
<dbReference type="InterPro" id="IPR001138">
    <property type="entry name" value="Zn2Cys6_DnaBD"/>
</dbReference>
<dbReference type="SMART" id="SM00906">
    <property type="entry name" value="Fungal_trans"/>
    <property type="match status" value="1"/>
</dbReference>
<protein>
    <recommendedName>
        <fullName evidence="11">Zn(2)-C6 fungal-type domain-containing protein</fullName>
    </recommendedName>
</protein>
<evidence type="ECO:0000259" key="7">
    <source>
        <dbReference type="PROSITE" id="PS50048"/>
    </source>
</evidence>
<proteinExistence type="predicted"/>
<dbReference type="Gene3D" id="4.10.240.10">
    <property type="entry name" value="Zn(2)-C6 fungal-type DNA-binding domain"/>
    <property type="match status" value="1"/>
</dbReference>
<dbReference type="Proteomes" id="UP000053477">
    <property type="component" value="Unassembled WGS sequence"/>
</dbReference>
<evidence type="ECO:0000256" key="2">
    <source>
        <dbReference type="ARBA" id="ARBA00022723"/>
    </source>
</evidence>
<feature type="region of interest" description="Disordered" evidence="6">
    <location>
        <begin position="79"/>
        <end position="139"/>
    </location>
</feature>
<dbReference type="GO" id="GO:0008270">
    <property type="term" value="F:zinc ion binding"/>
    <property type="evidence" value="ECO:0007669"/>
    <property type="project" value="InterPro"/>
</dbReference>
<dbReference type="OrthoDB" id="2123952at2759"/>
<feature type="domain" description="Copper-fist" evidence="8">
    <location>
        <begin position="33"/>
        <end position="86"/>
    </location>
</feature>
<dbReference type="InterPro" id="IPR050815">
    <property type="entry name" value="TF_fung"/>
</dbReference>
<dbReference type="InParanoid" id="A0A0H2S2R6"/>